<protein>
    <submittedName>
        <fullName evidence="1">Uncharacterized protein</fullName>
    </submittedName>
</protein>
<keyword evidence="2" id="KW-1185">Reference proteome</keyword>
<reference evidence="1 2" key="1">
    <citation type="submission" date="2024-04" db="EMBL/GenBank/DDBJ databases">
        <authorList>
            <person name="Waldvogel A.-M."/>
            <person name="Schoenle A."/>
        </authorList>
    </citation>
    <scope>NUCLEOTIDE SEQUENCE [LARGE SCALE GENOMIC DNA]</scope>
</reference>
<accession>A0AAV2LPD1</accession>
<evidence type="ECO:0000313" key="2">
    <source>
        <dbReference type="Proteomes" id="UP001497482"/>
    </source>
</evidence>
<evidence type="ECO:0000313" key="1">
    <source>
        <dbReference type="EMBL" id="CAL1603456.1"/>
    </source>
</evidence>
<organism evidence="1 2">
    <name type="scientific">Knipowitschia caucasica</name>
    <name type="common">Caucasian dwarf goby</name>
    <name type="synonym">Pomatoschistus caucasicus</name>
    <dbReference type="NCBI Taxonomy" id="637954"/>
    <lineage>
        <taxon>Eukaryota</taxon>
        <taxon>Metazoa</taxon>
        <taxon>Chordata</taxon>
        <taxon>Craniata</taxon>
        <taxon>Vertebrata</taxon>
        <taxon>Euteleostomi</taxon>
        <taxon>Actinopterygii</taxon>
        <taxon>Neopterygii</taxon>
        <taxon>Teleostei</taxon>
        <taxon>Neoteleostei</taxon>
        <taxon>Acanthomorphata</taxon>
        <taxon>Gobiaria</taxon>
        <taxon>Gobiiformes</taxon>
        <taxon>Gobioidei</taxon>
        <taxon>Gobiidae</taxon>
        <taxon>Gobiinae</taxon>
        <taxon>Knipowitschia</taxon>
    </lineage>
</organism>
<gene>
    <name evidence="1" type="ORF">KC01_LOCUS31137</name>
</gene>
<dbReference type="AlphaFoldDB" id="A0AAV2LPD1"/>
<proteinExistence type="predicted"/>
<dbReference type="Proteomes" id="UP001497482">
    <property type="component" value="Chromosome 4"/>
</dbReference>
<sequence length="105" mass="11514">MGMAEKLQEFHVLIFDLSLRLLEPRTSLLSLMKMLGDFETLHFGLGLGAGWTLRGGQSVVSVIHSKHSPHTLKATVNGPSVHARTSDETAPRGHLLTLVREDGFL</sequence>
<name>A0AAV2LPD1_KNICA</name>
<dbReference type="EMBL" id="OZ035826">
    <property type="protein sequence ID" value="CAL1603456.1"/>
    <property type="molecule type" value="Genomic_DNA"/>
</dbReference>